<dbReference type="Gene3D" id="3.40.50.1820">
    <property type="entry name" value="alpha/beta hydrolase"/>
    <property type="match status" value="1"/>
</dbReference>
<evidence type="ECO:0000313" key="2">
    <source>
        <dbReference type="Proteomes" id="UP000193218"/>
    </source>
</evidence>
<organism evidence="1 2">
    <name type="scientific">Kockovaella imperatae</name>
    <dbReference type="NCBI Taxonomy" id="4999"/>
    <lineage>
        <taxon>Eukaryota</taxon>
        <taxon>Fungi</taxon>
        <taxon>Dikarya</taxon>
        <taxon>Basidiomycota</taxon>
        <taxon>Agaricomycotina</taxon>
        <taxon>Tremellomycetes</taxon>
        <taxon>Tremellales</taxon>
        <taxon>Cuniculitremaceae</taxon>
        <taxon>Kockovaella</taxon>
    </lineage>
</organism>
<dbReference type="AlphaFoldDB" id="A0A1Y1UMN8"/>
<dbReference type="Proteomes" id="UP000193218">
    <property type="component" value="Unassembled WGS sequence"/>
</dbReference>
<dbReference type="InterPro" id="IPR029058">
    <property type="entry name" value="AB_hydrolase_fold"/>
</dbReference>
<dbReference type="EMBL" id="NBSH01000003">
    <property type="protein sequence ID" value="ORX39252.1"/>
    <property type="molecule type" value="Genomic_DNA"/>
</dbReference>
<protein>
    <submittedName>
        <fullName evidence="1">Alpha/Beta hydrolase protein</fullName>
    </submittedName>
</protein>
<dbReference type="RefSeq" id="XP_021873115.1">
    <property type="nucleotide sequence ID" value="XM_022015112.1"/>
</dbReference>
<gene>
    <name evidence="1" type="ORF">BD324DRAFT_619008</name>
</gene>
<keyword evidence="2" id="KW-1185">Reference proteome</keyword>
<comment type="caution">
    <text evidence="1">The sequence shown here is derived from an EMBL/GenBank/DDBJ whole genome shotgun (WGS) entry which is preliminary data.</text>
</comment>
<name>A0A1Y1UMN8_9TREE</name>
<dbReference type="GO" id="GO:0016787">
    <property type="term" value="F:hydrolase activity"/>
    <property type="evidence" value="ECO:0007669"/>
    <property type="project" value="UniProtKB-KW"/>
</dbReference>
<dbReference type="SUPFAM" id="SSF53474">
    <property type="entry name" value="alpha/beta-Hydrolases"/>
    <property type="match status" value="1"/>
</dbReference>
<proteinExistence type="predicted"/>
<reference evidence="1 2" key="1">
    <citation type="submission" date="2017-03" db="EMBL/GenBank/DDBJ databases">
        <title>Widespread Adenine N6-methylation of Active Genes in Fungi.</title>
        <authorList>
            <consortium name="DOE Joint Genome Institute"/>
            <person name="Mondo S.J."/>
            <person name="Dannebaum R.O."/>
            <person name="Kuo R.C."/>
            <person name="Louie K.B."/>
            <person name="Bewick A.J."/>
            <person name="Labutti K."/>
            <person name="Haridas S."/>
            <person name="Kuo A."/>
            <person name="Salamov A."/>
            <person name="Ahrendt S.R."/>
            <person name="Lau R."/>
            <person name="Bowen B.P."/>
            <person name="Lipzen A."/>
            <person name="Sullivan W."/>
            <person name="Andreopoulos W.B."/>
            <person name="Clum A."/>
            <person name="Lindquist E."/>
            <person name="Daum C."/>
            <person name="Northen T.R."/>
            <person name="Ramamoorthy G."/>
            <person name="Schmitz R.J."/>
            <person name="Gryganskyi A."/>
            <person name="Culley D."/>
            <person name="Magnuson J."/>
            <person name="James T.Y."/>
            <person name="O'Malley M.A."/>
            <person name="Stajich J.E."/>
            <person name="Spatafora J.W."/>
            <person name="Visel A."/>
            <person name="Grigoriev I.V."/>
        </authorList>
    </citation>
    <scope>NUCLEOTIDE SEQUENCE [LARGE SCALE GENOMIC DNA]</scope>
    <source>
        <strain evidence="1 2">NRRL Y-17943</strain>
    </source>
</reference>
<dbReference type="InParanoid" id="A0A1Y1UMN8"/>
<sequence length="293" mass="32517">MPAQDKTHLRLGHAEYSIKDLFLMGLQTKVFGLEEIKDSELPVAVVLVLHGRTDNQKGMADYTHGLLGEIERLSKGKQKERDIIAVTMDQRNHGTRLKEKIPNLSYDKNPNHLIDMTACILGGSQDVSFVISMLPSYLFPNGDRKITEWVVAGHSLGGNVTWRVLRDDPRVNVAIPIQGLPLECHLPYLKARALGMNLAFEPPLCPPTLLPILESPVSDSAYWGKKILTIHGGADDVVPYAVGKEIITGMQKKAQPGDVEIVILPGIEHTVTPEMVQHSAAWVYKWAISRERV</sequence>
<evidence type="ECO:0000313" key="1">
    <source>
        <dbReference type="EMBL" id="ORX39252.1"/>
    </source>
</evidence>
<dbReference type="PANTHER" id="PTHR47381">
    <property type="entry name" value="ALPHA/BETA-HYDROLASES SUPERFAMILY PROTEIN"/>
    <property type="match status" value="1"/>
</dbReference>
<accession>A0A1Y1UMN8</accession>
<dbReference type="OrthoDB" id="2152248at2759"/>
<dbReference type="GeneID" id="33556920"/>
<keyword evidence="1" id="KW-0378">Hydrolase</keyword>
<dbReference type="PANTHER" id="PTHR47381:SF3">
    <property type="entry name" value="ALPHA_BETA-HYDROLASES SUPERFAMILY PROTEIN"/>
    <property type="match status" value="1"/>
</dbReference>
<dbReference type="STRING" id="4999.A0A1Y1UMN8"/>